<dbReference type="InterPro" id="IPR005801">
    <property type="entry name" value="ADC_synthase"/>
</dbReference>
<evidence type="ECO:0000313" key="3">
    <source>
        <dbReference type="Proteomes" id="UP001303211"/>
    </source>
</evidence>
<accession>A0ABZ0J995</accession>
<organism evidence="2 3">
    <name type="scientific">Diaphorobacter limosus</name>
    <dbReference type="NCBI Taxonomy" id="3036128"/>
    <lineage>
        <taxon>Bacteria</taxon>
        <taxon>Pseudomonadati</taxon>
        <taxon>Pseudomonadota</taxon>
        <taxon>Betaproteobacteria</taxon>
        <taxon>Burkholderiales</taxon>
        <taxon>Comamonadaceae</taxon>
        <taxon>Diaphorobacter</taxon>
    </lineage>
</organism>
<dbReference type="Gene3D" id="3.60.120.10">
    <property type="entry name" value="Anthranilate synthase"/>
    <property type="match status" value="1"/>
</dbReference>
<dbReference type="EMBL" id="CP136921">
    <property type="protein sequence ID" value="WOO34067.1"/>
    <property type="molecule type" value="Genomic_DNA"/>
</dbReference>
<dbReference type="PANTHER" id="PTHR11236:SF50">
    <property type="entry name" value="AMINODEOXYCHORISMATE SYNTHASE COMPONENT 1"/>
    <property type="match status" value="1"/>
</dbReference>
<keyword evidence="3" id="KW-1185">Reference proteome</keyword>
<feature type="domain" description="Chorismate-utilising enzyme C-terminal" evidence="1">
    <location>
        <begin position="118"/>
        <end position="376"/>
    </location>
</feature>
<evidence type="ECO:0000313" key="2">
    <source>
        <dbReference type="EMBL" id="WOO34067.1"/>
    </source>
</evidence>
<dbReference type="RefSeq" id="WP_317703395.1">
    <property type="nucleotide sequence ID" value="NZ_CP136921.1"/>
</dbReference>
<evidence type="ECO:0000259" key="1">
    <source>
        <dbReference type="Pfam" id="PF00425"/>
    </source>
</evidence>
<dbReference type="GO" id="GO:0046820">
    <property type="term" value="F:4-amino-4-deoxychorismate synthase activity"/>
    <property type="evidence" value="ECO:0007669"/>
    <property type="project" value="UniProtKB-EC"/>
</dbReference>
<name>A0ABZ0J995_9BURK</name>
<dbReference type="InterPro" id="IPR005802">
    <property type="entry name" value="ADC_synth_comp_1"/>
</dbReference>
<dbReference type="PANTHER" id="PTHR11236">
    <property type="entry name" value="AMINOBENZOATE/ANTHRANILATE SYNTHASE"/>
    <property type="match status" value="1"/>
</dbReference>
<dbReference type="NCBIfam" id="TIGR00553">
    <property type="entry name" value="pabB"/>
    <property type="match status" value="1"/>
</dbReference>
<proteinExistence type="predicted"/>
<protein>
    <submittedName>
        <fullName evidence="2">Aminodeoxychorismate synthase component I</fullName>
        <ecNumber evidence="2">2.6.1.85</ecNumber>
    </submittedName>
</protein>
<dbReference type="Proteomes" id="UP001303211">
    <property type="component" value="Chromosome"/>
</dbReference>
<dbReference type="InterPro" id="IPR019999">
    <property type="entry name" value="Anth_synth_I-like"/>
</dbReference>
<dbReference type="PRINTS" id="PR00095">
    <property type="entry name" value="ANTSNTHASEI"/>
</dbReference>
<dbReference type="SUPFAM" id="SSF56322">
    <property type="entry name" value="ADC synthase"/>
    <property type="match status" value="1"/>
</dbReference>
<dbReference type="Pfam" id="PF00425">
    <property type="entry name" value="Chorismate_bind"/>
    <property type="match status" value="1"/>
</dbReference>
<sequence length="384" mass="41067">MNSIIDFPDPHDTAAARLCHAFGQPLRTLAAWGPGEVRGLLDAVQQAAQAGLWCLGWLRYEAAAAFDTAYADALHATPEGRPLAWFAVHEPPAGAAQSSFAAQAGEAPRVFWQPGLERAAFDAAIARIHAAIAAGDCYQINYTAQLAGRLLGDAQALFAALRRAQPGGYVACLDDGVEQVLSVSPELFFDWDGERILTRPMKGTAARGATPAQDAALAQAMRASPKERAENVMIVDLLRNDLSRIAVAHSVRVPRLFHAEQLPTVWQMTSDVEARTRPGIGLADVFAALFPCGSITGAPKRQAMRLIRELEPGPRGIYCGAVGVVRPGSAPGRVHATFNVPIRTVVVRGDELRCGIGSGITADARAEPEWQEWAAKRAFLRGLG</sequence>
<gene>
    <name evidence="2" type="primary">pabB</name>
    <name evidence="2" type="ORF">P4826_08415</name>
</gene>
<dbReference type="EC" id="2.6.1.85" evidence="2"/>
<keyword evidence="2" id="KW-0032">Aminotransferase</keyword>
<keyword evidence="2" id="KW-0808">Transferase</keyword>
<reference evidence="2 3" key="1">
    <citation type="submission" date="2023-03" db="EMBL/GenBank/DDBJ databases">
        <title>Diaphorobacter basophil sp. nov., isolated from a sewage-treatment plant.</title>
        <authorList>
            <person name="Yang K."/>
        </authorList>
    </citation>
    <scope>NUCLEOTIDE SEQUENCE [LARGE SCALE GENOMIC DNA]</scope>
    <source>
        <strain evidence="2 3">Y-1</strain>
    </source>
</reference>
<dbReference type="InterPro" id="IPR015890">
    <property type="entry name" value="Chorismate_C"/>
</dbReference>